<evidence type="ECO:0000256" key="5">
    <source>
        <dbReference type="ARBA" id="ARBA00022989"/>
    </source>
</evidence>
<evidence type="ECO:0000256" key="11">
    <source>
        <dbReference type="SAM" id="MobiDB-lite"/>
    </source>
</evidence>
<evidence type="ECO:0000256" key="10">
    <source>
        <dbReference type="ARBA" id="ARBA00023319"/>
    </source>
</evidence>
<evidence type="ECO:0000256" key="6">
    <source>
        <dbReference type="ARBA" id="ARBA00023136"/>
    </source>
</evidence>
<keyword evidence="8" id="KW-0675">Receptor</keyword>
<evidence type="ECO:0000313" key="14">
    <source>
        <dbReference type="Proteomes" id="UP001046870"/>
    </source>
</evidence>
<evidence type="ECO:0000256" key="2">
    <source>
        <dbReference type="ARBA" id="ARBA00022475"/>
    </source>
</evidence>
<keyword evidence="7" id="KW-1015">Disulfide bond</keyword>
<dbReference type="PANTHER" id="PTHR25466:SF11">
    <property type="entry name" value="GALECTIN 17-RELATED"/>
    <property type="match status" value="1"/>
</dbReference>
<keyword evidence="3 12" id="KW-0812">Transmembrane</keyword>
<protein>
    <submittedName>
        <fullName evidence="13">Uncharacterized protein</fullName>
    </submittedName>
</protein>
<dbReference type="GO" id="GO:0009897">
    <property type="term" value="C:external side of plasma membrane"/>
    <property type="evidence" value="ECO:0007669"/>
    <property type="project" value="TreeGrafter"/>
</dbReference>
<dbReference type="GO" id="GO:0071222">
    <property type="term" value="P:cellular response to lipopolysaccharide"/>
    <property type="evidence" value="ECO:0007669"/>
    <property type="project" value="TreeGrafter"/>
</dbReference>
<feature type="compositionally biased region" description="Polar residues" evidence="11">
    <location>
        <begin position="536"/>
        <end position="545"/>
    </location>
</feature>
<keyword evidence="2" id="KW-1003">Cell membrane</keyword>
<keyword evidence="14" id="KW-1185">Reference proteome</keyword>
<sequence>MANRSANHYGFVELRYPFKKNMISVVVFTILLCLASARAKVKEETRTAFFGEDLHLLVSSLKTTEVLFQPNVGPEEVLMRDGKVVSSRAKLNPQLSHLILESLGEPDEGVYTIKRTDAPEEVKHVTLQVRDCVIEENRKYGENYYISLSNISGPITVEFRPSSMQTNQTSEPMVLLLNQSWTPTEEYKARVSVSGQKLSLRSVTGSDEGSYTILDSEGKVRRRTCLNVKEHQIFVSLRYDGTLKINLILDSSKVRVVYTPVSDHKDRLILDQGELVPTDPSLDRRLSVDGSICILEQVRFGDSGQFRVIDLQGFPVANVHVRVEAYKLPMLFVSIISLLSLLVFLLLACLISCLVKVRRRAERARAIARIARQAGKGDGEAFRQVVHEAYTRFTEESSTRSQWDSNTDNTIKVDIKGLEITKPSGYQALPSEKTFLDFNDSGAEFNISDMPLDSDTDMPPTYSSHKFLLASNLLNGAAKQSPEPQPNGSPLLEPRADVPPEAGKGSSESVGVAAPPDATPGNSPAAEVIEDAATPGDSTTDQNAGAESIAV</sequence>
<keyword evidence="5 12" id="KW-1133">Transmembrane helix</keyword>
<keyword evidence="4" id="KW-0732">Signal</keyword>
<comment type="caution">
    <text evidence="13">The sequence shown here is derived from an EMBL/GenBank/DDBJ whole genome shotgun (WGS) entry which is preliminary data.</text>
</comment>
<dbReference type="OrthoDB" id="8817156at2759"/>
<reference evidence="13" key="1">
    <citation type="submission" date="2021-01" db="EMBL/GenBank/DDBJ databases">
        <authorList>
            <person name="Zahm M."/>
            <person name="Roques C."/>
            <person name="Cabau C."/>
            <person name="Klopp C."/>
            <person name="Donnadieu C."/>
            <person name="Jouanno E."/>
            <person name="Lampietro C."/>
            <person name="Louis A."/>
            <person name="Herpin A."/>
            <person name="Echchiki A."/>
            <person name="Berthelot C."/>
            <person name="Parey E."/>
            <person name="Roest-Crollius H."/>
            <person name="Braasch I."/>
            <person name="Postlethwait J."/>
            <person name="Bobe J."/>
            <person name="Montfort J."/>
            <person name="Bouchez O."/>
            <person name="Begum T."/>
            <person name="Mejri S."/>
            <person name="Adams A."/>
            <person name="Chen W.-J."/>
            <person name="Guiguen Y."/>
        </authorList>
    </citation>
    <scope>NUCLEOTIDE SEQUENCE</scope>
    <source>
        <strain evidence="13">YG-15Mar2019-1</strain>
        <tissue evidence="13">Brain</tissue>
    </source>
</reference>
<gene>
    <name evidence="13" type="ORF">MATL_G00230330</name>
</gene>
<organism evidence="13 14">
    <name type="scientific">Megalops atlanticus</name>
    <name type="common">Tarpon</name>
    <name type="synonym">Clupea gigantea</name>
    <dbReference type="NCBI Taxonomy" id="7932"/>
    <lineage>
        <taxon>Eukaryota</taxon>
        <taxon>Metazoa</taxon>
        <taxon>Chordata</taxon>
        <taxon>Craniata</taxon>
        <taxon>Vertebrata</taxon>
        <taxon>Euteleostomi</taxon>
        <taxon>Actinopterygii</taxon>
        <taxon>Neopterygii</taxon>
        <taxon>Teleostei</taxon>
        <taxon>Elopiformes</taxon>
        <taxon>Megalopidae</taxon>
        <taxon>Megalops</taxon>
    </lineage>
</organism>
<proteinExistence type="predicted"/>
<comment type="subcellular location">
    <subcellularLocation>
        <location evidence="1">Cell membrane</location>
        <topology evidence="1">Single-pass type I membrane protein</topology>
    </subcellularLocation>
</comment>
<dbReference type="GO" id="GO:0031295">
    <property type="term" value="P:T cell costimulation"/>
    <property type="evidence" value="ECO:0007669"/>
    <property type="project" value="TreeGrafter"/>
</dbReference>
<keyword evidence="6 12" id="KW-0472">Membrane</keyword>
<dbReference type="GO" id="GO:0042130">
    <property type="term" value="P:negative regulation of T cell proliferation"/>
    <property type="evidence" value="ECO:0007669"/>
    <property type="project" value="TreeGrafter"/>
</dbReference>
<dbReference type="EMBL" id="JAFDVH010000021">
    <property type="protein sequence ID" value="KAG7457725.1"/>
    <property type="molecule type" value="Genomic_DNA"/>
</dbReference>
<evidence type="ECO:0000256" key="8">
    <source>
        <dbReference type="ARBA" id="ARBA00023170"/>
    </source>
</evidence>
<keyword evidence="9" id="KW-0325">Glycoprotein</keyword>
<dbReference type="AlphaFoldDB" id="A0A9D3PHV4"/>
<dbReference type="GO" id="GO:0006955">
    <property type="term" value="P:immune response"/>
    <property type="evidence" value="ECO:0007669"/>
    <property type="project" value="TreeGrafter"/>
</dbReference>
<accession>A0A9D3PHV4</accession>
<evidence type="ECO:0000256" key="4">
    <source>
        <dbReference type="ARBA" id="ARBA00022729"/>
    </source>
</evidence>
<evidence type="ECO:0000256" key="9">
    <source>
        <dbReference type="ARBA" id="ARBA00023180"/>
    </source>
</evidence>
<evidence type="ECO:0000256" key="12">
    <source>
        <dbReference type="SAM" id="Phobius"/>
    </source>
</evidence>
<feature type="region of interest" description="Disordered" evidence="11">
    <location>
        <begin position="477"/>
        <end position="551"/>
    </location>
</feature>
<dbReference type="PANTHER" id="PTHR25466">
    <property type="entry name" value="T-LYMPHOCYTE ACTIVATION ANTIGEN"/>
    <property type="match status" value="1"/>
</dbReference>
<evidence type="ECO:0000256" key="1">
    <source>
        <dbReference type="ARBA" id="ARBA00004251"/>
    </source>
</evidence>
<dbReference type="Proteomes" id="UP001046870">
    <property type="component" value="Chromosome 21"/>
</dbReference>
<dbReference type="InterPro" id="IPR051713">
    <property type="entry name" value="T-cell_Activation_Regulation"/>
</dbReference>
<evidence type="ECO:0000313" key="13">
    <source>
        <dbReference type="EMBL" id="KAG7457725.1"/>
    </source>
</evidence>
<feature type="transmembrane region" description="Helical" evidence="12">
    <location>
        <begin position="330"/>
        <end position="355"/>
    </location>
</feature>
<evidence type="ECO:0000256" key="3">
    <source>
        <dbReference type="ARBA" id="ARBA00022692"/>
    </source>
</evidence>
<keyword evidence="10" id="KW-0393">Immunoglobulin domain</keyword>
<dbReference type="GO" id="GO:0042102">
    <property type="term" value="P:positive regulation of T cell proliferation"/>
    <property type="evidence" value="ECO:0007669"/>
    <property type="project" value="TreeGrafter"/>
</dbReference>
<evidence type="ECO:0000256" key="7">
    <source>
        <dbReference type="ARBA" id="ARBA00023157"/>
    </source>
</evidence>
<dbReference type="GO" id="GO:0007166">
    <property type="term" value="P:cell surface receptor signaling pathway"/>
    <property type="evidence" value="ECO:0007669"/>
    <property type="project" value="TreeGrafter"/>
</dbReference>
<name>A0A9D3PHV4_MEGAT</name>